<dbReference type="GO" id="GO:0016747">
    <property type="term" value="F:acyltransferase activity, transferring groups other than amino-acyl groups"/>
    <property type="evidence" value="ECO:0007669"/>
    <property type="project" value="UniProtKB-ARBA"/>
</dbReference>
<dbReference type="PANTHER" id="PTHR31625">
    <property type="match status" value="1"/>
</dbReference>
<dbReference type="InterPro" id="IPR023213">
    <property type="entry name" value="CAT-like_dom_sf"/>
</dbReference>
<dbReference type="Pfam" id="PF02458">
    <property type="entry name" value="Transferase"/>
    <property type="match status" value="1"/>
</dbReference>
<dbReference type="AlphaFoldDB" id="A0A067K4U6"/>
<name>A0A067K4U6_JATCU</name>
<dbReference type="Proteomes" id="UP000027138">
    <property type="component" value="Unassembled WGS sequence"/>
</dbReference>
<accession>A0A067K4U6</accession>
<evidence type="ECO:0000313" key="4">
    <source>
        <dbReference type="Proteomes" id="UP000027138"/>
    </source>
</evidence>
<dbReference type="OrthoDB" id="1862401at2759"/>
<dbReference type="SUPFAM" id="SSF52777">
    <property type="entry name" value="CoA-dependent acyltransferases"/>
    <property type="match status" value="1"/>
</dbReference>
<keyword evidence="2" id="KW-0012">Acyltransferase</keyword>
<proteinExistence type="predicted"/>
<dbReference type="KEGG" id="jcu:105644168"/>
<evidence type="ECO:0000256" key="1">
    <source>
        <dbReference type="ARBA" id="ARBA00022679"/>
    </source>
</evidence>
<keyword evidence="4" id="KW-1185">Reference proteome</keyword>
<gene>
    <name evidence="3" type="ORF">JCGZ_19954</name>
</gene>
<evidence type="ECO:0000256" key="2">
    <source>
        <dbReference type="ARBA" id="ARBA00023315"/>
    </source>
</evidence>
<dbReference type="InterPro" id="IPR051504">
    <property type="entry name" value="Plant_metabolite_acyltrans"/>
</dbReference>
<dbReference type="Gene3D" id="3.30.559.10">
    <property type="entry name" value="Chloramphenicol acetyltransferase-like domain"/>
    <property type="match status" value="2"/>
</dbReference>
<evidence type="ECO:0000313" key="3">
    <source>
        <dbReference type="EMBL" id="KDP27255.1"/>
    </source>
</evidence>
<keyword evidence="1" id="KW-0808">Transferase</keyword>
<organism evidence="3 4">
    <name type="scientific">Jatropha curcas</name>
    <name type="common">Barbados nut</name>
    <dbReference type="NCBI Taxonomy" id="180498"/>
    <lineage>
        <taxon>Eukaryota</taxon>
        <taxon>Viridiplantae</taxon>
        <taxon>Streptophyta</taxon>
        <taxon>Embryophyta</taxon>
        <taxon>Tracheophyta</taxon>
        <taxon>Spermatophyta</taxon>
        <taxon>Magnoliopsida</taxon>
        <taxon>eudicotyledons</taxon>
        <taxon>Gunneridae</taxon>
        <taxon>Pentapetalae</taxon>
        <taxon>rosids</taxon>
        <taxon>fabids</taxon>
        <taxon>Malpighiales</taxon>
        <taxon>Euphorbiaceae</taxon>
        <taxon>Crotonoideae</taxon>
        <taxon>Jatropheae</taxon>
        <taxon>Jatropha</taxon>
    </lineage>
</organism>
<reference evidence="3 4" key="1">
    <citation type="journal article" date="2014" name="PLoS ONE">
        <title>Global Analysis of Gene Expression Profiles in Physic Nut (Jatropha curcas L.) Seedlings Exposed to Salt Stress.</title>
        <authorList>
            <person name="Zhang L."/>
            <person name="Zhang C."/>
            <person name="Wu P."/>
            <person name="Chen Y."/>
            <person name="Li M."/>
            <person name="Jiang H."/>
            <person name="Wu G."/>
        </authorList>
    </citation>
    <scope>NUCLEOTIDE SEQUENCE [LARGE SCALE GENOMIC DNA]</scope>
    <source>
        <strain evidence="4">cv. GZQX0401</strain>
        <tissue evidence="3">Young leaves</tissue>
    </source>
</reference>
<dbReference type="EMBL" id="KK914862">
    <property type="protein sequence ID" value="KDP27255.1"/>
    <property type="molecule type" value="Genomic_DNA"/>
</dbReference>
<protein>
    <submittedName>
        <fullName evidence="3">Uncharacterized protein</fullName>
    </submittedName>
</protein>
<sequence>MASSLSTKILENCQIPPASDLPESATEFSLPLTFLDLFWLRFPPVERLFFYQLTDSTPSFFNSVILPKLKLSFSLTLVHYLPFAGHLTWPSNSPKPIILYTPNDGVPFTVAESDADMDYLSSDDIRVATELHPYVPELPISETRSSIIAFQITLFPNKGFSIGYSINHAVLDGQSVTMFMKAWAYISKHGERSLLPELSPFYERNGLQDPKDLESLFLSQWNCITESLSRDNPRSLKVLPHVVEVTNKVRSTFKLSNEDLNKMKKKILSQLEDPIDHLSDFVITCAYVIVCMVKARGGDENRTVWFLYSVDCRKRLNPPLPRNYFGNCIAVHEVIAVARDFMEENGLWITAKRISESIKAIETNGVLEGAEEKLSVFKSMNDGVQMISVAGSTRFGVYGCDFGWGKPKKVEIISIDRTGAISFKESKDGNGVEIGLALNRNEMEIFAPLFVNGLKDLSEALVVV</sequence>